<feature type="region of interest" description="Disordered" evidence="1">
    <location>
        <begin position="581"/>
        <end position="610"/>
    </location>
</feature>
<feature type="compositionally biased region" description="Polar residues" evidence="1">
    <location>
        <begin position="7"/>
        <end position="19"/>
    </location>
</feature>
<feature type="region of interest" description="Disordered" evidence="1">
    <location>
        <begin position="1"/>
        <end position="78"/>
    </location>
</feature>
<sequence length="700" mass="78391">MERSTVKSHASHLTTGSTNIDHRPIHGTGDIPGGNRELASNDTGRQYSASSDSGAKVEPSGLSSEFTTPAVSFNTEGPRARSFGSIHRRCGGERITFILMTKSLKFRNTVDYFDEVKTKDLKLEEDLNKRPAYLDEGEESDADDEDYEPESDYSLSDSDYESSCKYANESMRTSCWASLRKPSEFVPYAHVPETGDSKSDQASCDELHEEDQVEVKRRGTHFKKNDTEVVHARCVEGCNWEVYGARVSKEDPTFEIRTLNDKHTCDKIWEKNRNCNSNIVSDWYLADFAHDPRMSVETLQFRVLNEKKITISRTQAYKAKIQALEKGLLPAIKSKLPAVSHRHCVHQLWSNFKKEHLGLLLKQKIFEIAKSSYVEEHEELMAALKDHDEAAWSLLGKEIPTILSRQNKKGGVGHQQHTQSQNTSVVQCDHCRLLNHTIADCPIRDAENWLHDDEVLEEIFNTPGAPDNYIPSGYSSPDDGYMHEGCRRCRSNTHDDDNCPTLDFKCDRYNYFGHLRNNCPLSEEELTSTLRPSSSADPAAPFIVQNHDVAEQNNTDVASTLRPSSSADPAAPFIVQNHDVAEPNNTKDSLSSNQQQHQNDSNQTPSADERSCNLPTAVTLLAANKAIKNRKKSAPSTPKRTSARLDAVKVRFDADGHGSSPKKAIQILGEEAVETSVGRKRAKTFHGANPRKSTLFTHCI</sequence>
<dbReference type="AlphaFoldDB" id="A0AAV1D7Z7"/>
<organism evidence="2 3">
    <name type="scientific">Oldenlandia corymbosa var. corymbosa</name>
    <dbReference type="NCBI Taxonomy" id="529605"/>
    <lineage>
        <taxon>Eukaryota</taxon>
        <taxon>Viridiplantae</taxon>
        <taxon>Streptophyta</taxon>
        <taxon>Embryophyta</taxon>
        <taxon>Tracheophyta</taxon>
        <taxon>Spermatophyta</taxon>
        <taxon>Magnoliopsida</taxon>
        <taxon>eudicotyledons</taxon>
        <taxon>Gunneridae</taxon>
        <taxon>Pentapetalae</taxon>
        <taxon>asterids</taxon>
        <taxon>lamiids</taxon>
        <taxon>Gentianales</taxon>
        <taxon>Rubiaceae</taxon>
        <taxon>Rubioideae</taxon>
        <taxon>Spermacoceae</taxon>
        <taxon>Hedyotis-Oldenlandia complex</taxon>
        <taxon>Oldenlandia</taxon>
    </lineage>
</organism>
<evidence type="ECO:0000256" key="1">
    <source>
        <dbReference type="SAM" id="MobiDB-lite"/>
    </source>
</evidence>
<feature type="region of interest" description="Disordered" evidence="1">
    <location>
        <begin position="625"/>
        <end position="644"/>
    </location>
</feature>
<keyword evidence="3" id="KW-1185">Reference proteome</keyword>
<dbReference type="PANTHER" id="PTHR31973:SF187">
    <property type="entry name" value="MUTATOR TRANSPOSASE MUDRA PROTEIN"/>
    <property type="match status" value="1"/>
</dbReference>
<name>A0AAV1D7Z7_OLDCO</name>
<reference evidence="2" key="1">
    <citation type="submission" date="2023-03" db="EMBL/GenBank/DDBJ databases">
        <authorList>
            <person name="Julca I."/>
        </authorList>
    </citation>
    <scope>NUCLEOTIDE SEQUENCE</scope>
</reference>
<accession>A0AAV1D7Z7</accession>
<evidence type="ECO:0000313" key="2">
    <source>
        <dbReference type="EMBL" id="CAI9102762.1"/>
    </source>
</evidence>
<evidence type="ECO:0000313" key="3">
    <source>
        <dbReference type="Proteomes" id="UP001161247"/>
    </source>
</evidence>
<protein>
    <submittedName>
        <fullName evidence="2">OLC1v1001082C1</fullName>
    </submittedName>
</protein>
<feature type="compositionally biased region" description="Acidic residues" evidence="1">
    <location>
        <begin position="135"/>
        <end position="151"/>
    </location>
</feature>
<dbReference type="Proteomes" id="UP001161247">
    <property type="component" value="Chromosome 4"/>
</dbReference>
<feature type="region of interest" description="Disordered" evidence="1">
    <location>
        <begin position="130"/>
        <end position="160"/>
    </location>
</feature>
<dbReference type="PANTHER" id="PTHR31973">
    <property type="entry name" value="POLYPROTEIN, PUTATIVE-RELATED"/>
    <property type="match status" value="1"/>
</dbReference>
<feature type="compositionally biased region" description="Low complexity" evidence="1">
    <location>
        <begin position="591"/>
        <end position="603"/>
    </location>
</feature>
<proteinExistence type="predicted"/>
<feature type="compositionally biased region" description="Polar residues" evidence="1">
    <location>
        <begin position="61"/>
        <end position="75"/>
    </location>
</feature>
<gene>
    <name evidence="2" type="ORF">OLC1_LOCUS12060</name>
</gene>
<dbReference type="EMBL" id="OX459121">
    <property type="protein sequence ID" value="CAI9102762.1"/>
    <property type="molecule type" value="Genomic_DNA"/>
</dbReference>
<feature type="compositionally biased region" description="Polar residues" evidence="1">
    <location>
        <begin position="38"/>
        <end position="53"/>
    </location>
</feature>